<dbReference type="PROSITE" id="PS01209">
    <property type="entry name" value="LDLRA_1"/>
    <property type="match status" value="1"/>
</dbReference>
<keyword evidence="3 5" id="KW-1015">Disulfide bond</keyword>
<dbReference type="InterPro" id="IPR001254">
    <property type="entry name" value="Trypsin_dom"/>
</dbReference>
<dbReference type="PANTHER" id="PTHR24258">
    <property type="entry name" value="SERINE PROTEASE-RELATED"/>
    <property type="match status" value="1"/>
</dbReference>
<dbReference type="InterPro" id="IPR009003">
    <property type="entry name" value="Peptidase_S1_PA"/>
</dbReference>
<dbReference type="SMART" id="SM00063">
    <property type="entry name" value="FRI"/>
    <property type="match status" value="1"/>
</dbReference>
<accession>A0ABY6KT36</accession>
<dbReference type="CDD" id="cd00112">
    <property type="entry name" value="LDLa"/>
    <property type="match status" value="1"/>
</dbReference>
<name>A0ABY6KT36_9ARAC</name>
<evidence type="ECO:0000259" key="7">
    <source>
        <dbReference type="PROSITE" id="PS50240"/>
    </source>
</evidence>
<sequence length="535" mass="58550">MANKAWHCVPLGVEFCARNLRYNATAYPNLAGHAGLRELAANLVAWRQIADFECYGLARELVCQLLQPECEGGRLRLPCRDFCLEFWEACKSLLPEEVAKSINCKNFPHFVSPESCKPKPGCANELVARGHADHLCDAVVDCSDFSDEISCDYCHTGQFYCGGRQCVTLEQRCDNRTDCDNGADERNCLSLAPDRAALAAHHHHSEGLLYFTDRGQLGKVCADPGFTTDEPGPPINFSIAVSLSSATQGRVTENVEVRPDPSPGGLYVSMEDPLAQSVTFTRTTCPSQTAVYVKCGGLVCGVRPAHAVNLTTHQQPVAAHGQWPWSAVLLRHDVHACDATLVSPEWLLTSGSCFHGHSQAEWRSRLGVVRLGASPPYEQARRVVGLVRAPGGQLALVRLATPLIASDFVRPACLPEPARAPPLPRDCATLAWAMREENLYKIVDGQLRQVAVPTVRMYCNSSSQALLCTETPPDCGQEMKDKELGGQPLFCLHDSRWYLVGISATPGPVCGPRAWVRLADHSQWVAHTLDTLHYS</sequence>
<dbReference type="PROSITE" id="PS50038">
    <property type="entry name" value="FZ"/>
    <property type="match status" value="1"/>
</dbReference>
<dbReference type="SMART" id="SM00020">
    <property type="entry name" value="Tryp_SPc"/>
    <property type="match status" value="1"/>
</dbReference>
<dbReference type="Pfam" id="PF01392">
    <property type="entry name" value="Fz"/>
    <property type="match status" value="1"/>
</dbReference>
<evidence type="ECO:0000256" key="4">
    <source>
        <dbReference type="PROSITE-ProRule" id="PRU00090"/>
    </source>
</evidence>
<keyword evidence="9" id="KW-1185">Reference proteome</keyword>
<dbReference type="CDD" id="cd07066">
    <property type="entry name" value="CRD_FZ"/>
    <property type="match status" value="1"/>
</dbReference>
<dbReference type="SUPFAM" id="SSF57424">
    <property type="entry name" value="LDL receptor-like module"/>
    <property type="match status" value="1"/>
</dbReference>
<dbReference type="Proteomes" id="UP001235939">
    <property type="component" value="Chromosome 09"/>
</dbReference>
<dbReference type="InterPro" id="IPR036055">
    <property type="entry name" value="LDL_receptor-like_sf"/>
</dbReference>
<dbReference type="InterPro" id="IPR043504">
    <property type="entry name" value="Peptidase_S1_PA_chymotrypsin"/>
</dbReference>
<protein>
    <recommendedName>
        <fullName evidence="10">Atrial natriuretic peptide-converting enzyme</fullName>
    </recommendedName>
</protein>
<proteinExistence type="predicted"/>
<evidence type="ECO:0000256" key="1">
    <source>
        <dbReference type="ARBA" id="ARBA00004401"/>
    </source>
</evidence>
<dbReference type="Gene3D" id="4.10.400.10">
    <property type="entry name" value="Low-density Lipoprotein Receptor"/>
    <property type="match status" value="1"/>
</dbReference>
<dbReference type="InterPro" id="IPR002172">
    <property type="entry name" value="LDrepeatLR_classA_rpt"/>
</dbReference>
<evidence type="ECO:0000313" key="9">
    <source>
        <dbReference type="Proteomes" id="UP001235939"/>
    </source>
</evidence>
<keyword evidence="2" id="KW-0812">Transmembrane</keyword>
<dbReference type="Gene3D" id="2.40.10.10">
    <property type="entry name" value="Trypsin-like serine proteases"/>
    <property type="match status" value="1"/>
</dbReference>
<evidence type="ECO:0000259" key="6">
    <source>
        <dbReference type="PROSITE" id="PS50038"/>
    </source>
</evidence>
<comment type="subcellular location">
    <subcellularLocation>
        <location evidence="1">Cell membrane</location>
        <topology evidence="1">Single-pass type II membrane protein</topology>
    </subcellularLocation>
</comment>
<comment type="caution">
    <text evidence="4">Lacks conserved residue(s) required for the propagation of feature annotation.</text>
</comment>
<dbReference type="PANTHER" id="PTHR24258:SF146">
    <property type="entry name" value="ATRIAL NATRIURETIC PEPTIDE-CONVERTING ENZYME"/>
    <property type="match status" value="1"/>
</dbReference>
<dbReference type="PROSITE" id="PS50068">
    <property type="entry name" value="LDLRA_2"/>
    <property type="match status" value="1"/>
</dbReference>
<dbReference type="PROSITE" id="PS50240">
    <property type="entry name" value="TRYPSIN_DOM"/>
    <property type="match status" value="1"/>
</dbReference>
<feature type="domain" description="FZ" evidence="6">
    <location>
        <begin position="3"/>
        <end position="125"/>
    </location>
</feature>
<dbReference type="EMBL" id="CP092871">
    <property type="protein sequence ID" value="UYV71839.1"/>
    <property type="molecule type" value="Genomic_DNA"/>
</dbReference>
<dbReference type="Gene3D" id="1.10.2000.10">
    <property type="entry name" value="Frizzled cysteine-rich domain"/>
    <property type="match status" value="1"/>
</dbReference>
<evidence type="ECO:0000256" key="3">
    <source>
        <dbReference type="ARBA" id="ARBA00023157"/>
    </source>
</evidence>
<dbReference type="InterPro" id="IPR036790">
    <property type="entry name" value="Frizzled_dom_sf"/>
</dbReference>
<gene>
    <name evidence="8" type="ORF">LAZ67_9000623</name>
</gene>
<evidence type="ECO:0000313" key="8">
    <source>
        <dbReference type="EMBL" id="UYV71839.1"/>
    </source>
</evidence>
<dbReference type="InterPro" id="IPR023415">
    <property type="entry name" value="LDLR_class-A_CS"/>
</dbReference>
<dbReference type="InterPro" id="IPR020067">
    <property type="entry name" value="Frizzled_dom"/>
</dbReference>
<reference evidence="8 9" key="1">
    <citation type="submission" date="2022-01" db="EMBL/GenBank/DDBJ databases">
        <title>A chromosomal length assembly of Cordylochernes scorpioides.</title>
        <authorList>
            <person name="Zeh D."/>
            <person name="Zeh J."/>
        </authorList>
    </citation>
    <scope>NUCLEOTIDE SEQUENCE [LARGE SCALE GENOMIC DNA]</scope>
    <source>
        <strain evidence="8">IN4F17</strain>
        <tissue evidence="8">Whole Body</tissue>
    </source>
</reference>
<keyword evidence="2" id="KW-0735">Signal-anchor</keyword>
<evidence type="ECO:0000256" key="2">
    <source>
        <dbReference type="ARBA" id="ARBA00022968"/>
    </source>
</evidence>
<evidence type="ECO:0000256" key="5">
    <source>
        <dbReference type="PROSITE-ProRule" id="PRU00124"/>
    </source>
</evidence>
<dbReference type="SUPFAM" id="SSF63501">
    <property type="entry name" value="Frizzled cysteine-rich domain"/>
    <property type="match status" value="1"/>
</dbReference>
<dbReference type="SUPFAM" id="SSF50494">
    <property type="entry name" value="Trypsin-like serine proteases"/>
    <property type="match status" value="1"/>
</dbReference>
<feature type="disulfide bond" evidence="5">
    <location>
        <begin position="173"/>
        <end position="188"/>
    </location>
</feature>
<dbReference type="SMART" id="SM00192">
    <property type="entry name" value="LDLa"/>
    <property type="match status" value="2"/>
</dbReference>
<dbReference type="Pfam" id="PF00057">
    <property type="entry name" value="Ldl_recept_a"/>
    <property type="match status" value="1"/>
</dbReference>
<organism evidence="8 9">
    <name type="scientific">Cordylochernes scorpioides</name>
    <dbReference type="NCBI Taxonomy" id="51811"/>
    <lineage>
        <taxon>Eukaryota</taxon>
        <taxon>Metazoa</taxon>
        <taxon>Ecdysozoa</taxon>
        <taxon>Arthropoda</taxon>
        <taxon>Chelicerata</taxon>
        <taxon>Arachnida</taxon>
        <taxon>Pseudoscorpiones</taxon>
        <taxon>Cheliferoidea</taxon>
        <taxon>Chernetidae</taxon>
        <taxon>Cordylochernes</taxon>
    </lineage>
</organism>
<feature type="domain" description="Peptidase S1" evidence="7">
    <location>
        <begin position="298"/>
        <end position="530"/>
    </location>
</feature>
<dbReference type="Pfam" id="PF00089">
    <property type="entry name" value="Trypsin"/>
    <property type="match status" value="1"/>
</dbReference>
<feature type="disulfide bond" evidence="5">
    <location>
        <begin position="161"/>
        <end position="179"/>
    </location>
</feature>
<evidence type="ECO:0008006" key="10">
    <source>
        <dbReference type="Google" id="ProtNLM"/>
    </source>
</evidence>
<feature type="disulfide bond" evidence="5">
    <location>
        <begin position="154"/>
        <end position="166"/>
    </location>
</feature>